<dbReference type="InterPro" id="IPR008271">
    <property type="entry name" value="Ser/Thr_kinase_AS"/>
</dbReference>
<dbReference type="InterPro" id="IPR001245">
    <property type="entry name" value="Ser-Thr/Tyr_kinase_cat_dom"/>
</dbReference>
<evidence type="ECO:0000256" key="1">
    <source>
        <dbReference type="ARBA" id="ARBA00022527"/>
    </source>
</evidence>
<feature type="active site" description="Proton acceptor" evidence="6">
    <location>
        <position position="166"/>
    </location>
</feature>
<proteinExistence type="inferred from homology"/>
<feature type="cross-link" description="Glycyl lysine isopeptide (Lys-Gly) (interchain with G-Cter in SUMO2)" evidence="8">
    <location>
        <position position="168"/>
    </location>
</feature>
<dbReference type="EMBL" id="MLAK01000688">
    <property type="protein sequence ID" value="OHT07725.1"/>
    <property type="molecule type" value="Genomic_DNA"/>
</dbReference>
<evidence type="ECO:0000256" key="5">
    <source>
        <dbReference type="ARBA" id="ARBA00022840"/>
    </source>
</evidence>
<evidence type="ECO:0000256" key="7">
    <source>
        <dbReference type="PIRSR" id="PIRSR630616-2"/>
    </source>
</evidence>
<evidence type="ECO:0000256" key="6">
    <source>
        <dbReference type="PIRSR" id="PIRSR630616-1"/>
    </source>
</evidence>
<dbReference type="AlphaFoldDB" id="A0A1J4KE36"/>
<evidence type="ECO:0000313" key="12">
    <source>
        <dbReference type="EMBL" id="OHT07725.1"/>
    </source>
</evidence>
<dbReference type="PROSITE" id="PS00108">
    <property type="entry name" value="PROTEIN_KINASE_ST"/>
    <property type="match status" value="1"/>
</dbReference>
<organism evidence="12 13">
    <name type="scientific">Tritrichomonas foetus</name>
    <dbReference type="NCBI Taxonomy" id="1144522"/>
    <lineage>
        <taxon>Eukaryota</taxon>
        <taxon>Metamonada</taxon>
        <taxon>Parabasalia</taxon>
        <taxon>Tritrichomonadida</taxon>
        <taxon>Tritrichomonadidae</taxon>
        <taxon>Tritrichomonas</taxon>
    </lineage>
</organism>
<dbReference type="Proteomes" id="UP000179807">
    <property type="component" value="Unassembled WGS sequence"/>
</dbReference>
<keyword evidence="2" id="KW-0808">Transferase</keyword>
<feature type="binding site" evidence="7">
    <location>
        <begin position="170"/>
        <end position="171"/>
    </location>
    <ligand>
        <name>ATP</name>
        <dbReference type="ChEBI" id="CHEBI:30616"/>
    </ligand>
</feature>
<feature type="binding site" evidence="7">
    <location>
        <position position="184"/>
    </location>
    <ligand>
        <name>ATP</name>
        <dbReference type="ChEBI" id="CHEBI:30616"/>
    </ligand>
</feature>
<keyword evidence="1 10" id="KW-0723">Serine/threonine-protein kinase</keyword>
<evidence type="ECO:0000256" key="8">
    <source>
        <dbReference type="PIRSR" id="PIRSR630616-3"/>
    </source>
</evidence>
<keyword evidence="4 12" id="KW-0418">Kinase</keyword>
<dbReference type="OrthoDB" id="63267at2759"/>
<evidence type="ECO:0000259" key="11">
    <source>
        <dbReference type="PROSITE" id="PS50011"/>
    </source>
</evidence>
<accession>A0A1J4KE36</accession>
<evidence type="ECO:0000256" key="4">
    <source>
        <dbReference type="ARBA" id="ARBA00022777"/>
    </source>
</evidence>
<dbReference type="SMART" id="SM00220">
    <property type="entry name" value="S_TKc"/>
    <property type="match status" value="1"/>
</dbReference>
<dbReference type="VEuPathDB" id="TrichDB:TRFO_24000"/>
<dbReference type="InterPro" id="IPR000719">
    <property type="entry name" value="Prot_kinase_dom"/>
</dbReference>
<feature type="domain" description="Protein kinase" evidence="11">
    <location>
        <begin position="8"/>
        <end position="296"/>
    </location>
</feature>
<dbReference type="GO" id="GO:0004674">
    <property type="term" value="F:protein serine/threonine kinase activity"/>
    <property type="evidence" value="ECO:0007669"/>
    <property type="project" value="UniProtKB-KW"/>
</dbReference>
<dbReference type="Pfam" id="PF07714">
    <property type="entry name" value="PK_Tyr_Ser-Thr"/>
    <property type="match status" value="1"/>
</dbReference>
<comment type="similarity">
    <text evidence="10">Belongs to the protein kinase superfamily.</text>
</comment>
<evidence type="ECO:0000256" key="3">
    <source>
        <dbReference type="ARBA" id="ARBA00022741"/>
    </source>
</evidence>
<dbReference type="SUPFAM" id="SSF56112">
    <property type="entry name" value="Protein kinase-like (PK-like)"/>
    <property type="match status" value="1"/>
</dbReference>
<dbReference type="Gene3D" id="1.10.510.10">
    <property type="entry name" value="Transferase(Phosphotransferase) domain 1"/>
    <property type="match status" value="1"/>
</dbReference>
<keyword evidence="5 7" id="KW-0067">ATP-binding</keyword>
<comment type="caution">
    <text evidence="12">The sequence shown here is derived from an EMBL/GenBank/DDBJ whole genome shotgun (WGS) entry which is preliminary data.</text>
</comment>
<sequence>MICTINDFKIIEKIGEGSFGTVYLALFKPTGERVALKRTRKDGTTEKVIERFKREAHIMLRVQHPSAVRFFGAFETETSLFIVMEYVEGKTLSSIVWDSSRKFIQDCFAANGINRNVEEFLANNNWKEIVPDFCGALPESNALRHFVELASILKHLHREKKVVHRDIKLENIIIDPCGHLRLIDFGFSNIEGSSNSSLFETACGTVNYAAPEVIKRELYSHKVDVWSSGIILYAMVTGKLPFFHENLQETYRQIVNDEPCFPSHLSPQMVELISLLLTKSPEKRPSFDQIFNLPIMANAVQEYSDLVNFLLYPPGHDMTVVCDYGKIMKKVSSRAQKEKLLKEFLL</sequence>
<dbReference type="InterPro" id="IPR030616">
    <property type="entry name" value="Aur-like"/>
</dbReference>
<dbReference type="RefSeq" id="XP_068360861.1">
    <property type="nucleotide sequence ID" value="XM_068503494.1"/>
</dbReference>
<keyword evidence="13" id="KW-1185">Reference proteome</keyword>
<gene>
    <name evidence="12" type="ORF">TRFO_24000</name>
</gene>
<reference evidence="12" key="1">
    <citation type="submission" date="2016-10" db="EMBL/GenBank/DDBJ databases">
        <authorList>
            <person name="Benchimol M."/>
            <person name="Almeida L.G."/>
            <person name="Vasconcelos A.T."/>
            <person name="Perreira-Neves A."/>
            <person name="Rosa I.A."/>
            <person name="Tasca T."/>
            <person name="Bogo M.R."/>
            <person name="de Souza W."/>
        </authorList>
    </citation>
    <scope>NUCLEOTIDE SEQUENCE [LARGE SCALE GENOMIC DNA]</scope>
    <source>
        <strain evidence="12">K</strain>
    </source>
</reference>
<keyword evidence="3 7" id="KW-0547">Nucleotide-binding</keyword>
<dbReference type="InterPro" id="IPR011009">
    <property type="entry name" value="Kinase-like_dom_sf"/>
</dbReference>
<dbReference type="FunFam" id="3.30.200.20:FF:000042">
    <property type="entry name" value="Aurora kinase A"/>
    <property type="match status" value="1"/>
</dbReference>
<dbReference type="PROSITE" id="PS00107">
    <property type="entry name" value="PROTEIN_KINASE_ATP"/>
    <property type="match status" value="1"/>
</dbReference>
<evidence type="ECO:0000256" key="2">
    <source>
        <dbReference type="ARBA" id="ARBA00022679"/>
    </source>
</evidence>
<feature type="binding site" evidence="7 9">
    <location>
        <position position="37"/>
    </location>
    <ligand>
        <name>ATP</name>
        <dbReference type="ChEBI" id="CHEBI:30616"/>
    </ligand>
</feature>
<dbReference type="InterPro" id="IPR017441">
    <property type="entry name" value="Protein_kinase_ATP_BS"/>
</dbReference>
<dbReference type="GeneID" id="94838198"/>
<evidence type="ECO:0000313" key="13">
    <source>
        <dbReference type="Proteomes" id="UP000179807"/>
    </source>
</evidence>
<name>A0A1J4KE36_9EUKA</name>
<dbReference type="PIRSF" id="PIRSF000654">
    <property type="entry name" value="Integrin-linked_kinase"/>
    <property type="match status" value="1"/>
</dbReference>
<dbReference type="GO" id="GO:0005524">
    <property type="term" value="F:ATP binding"/>
    <property type="evidence" value="ECO:0007669"/>
    <property type="project" value="UniProtKB-UniRule"/>
</dbReference>
<protein>
    <submittedName>
        <fullName evidence="12">AGC family protein kinase</fullName>
    </submittedName>
</protein>
<dbReference type="PANTHER" id="PTHR24350">
    <property type="entry name" value="SERINE/THREONINE-PROTEIN KINASE IAL-RELATED"/>
    <property type="match status" value="1"/>
</dbReference>
<evidence type="ECO:0000256" key="9">
    <source>
        <dbReference type="PROSITE-ProRule" id="PRU10141"/>
    </source>
</evidence>
<dbReference type="PROSITE" id="PS50011">
    <property type="entry name" value="PROTEIN_KINASE_DOM"/>
    <property type="match status" value="1"/>
</dbReference>
<evidence type="ECO:0000256" key="10">
    <source>
        <dbReference type="RuleBase" id="RU000304"/>
    </source>
</evidence>